<dbReference type="OrthoDB" id="1122432at2"/>
<evidence type="ECO:0000256" key="7">
    <source>
        <dbReference type="SAM" id="Phobius"/>
    </source>
</evidence>
<evidence type="ECO:0000256" key="3">
    <source>
        <dbReference type="ARBA" id="ARBA00022475"/>
    </source>
</evidence>
<dbReference type="InterPro" id="IPR051907">
    <property type="entry name" value="DoxX-like_oxidoreductase"/>
</dbReference>
<comment type="subcellular location">
    <subcellularLocation>
        <location evidence="1">Cell membrane</location>
        <topology evidence="1">Multi-pass membrane protein</topology>
    </subcellularLocation>
</comment>
<feature type="transmembrane region" description="Helical" evidence="7">
    <location>
        <begin position="54"/>
        <end position="74"/>
    </location>
</feature>
<feature type="transmembrane region" description="Helical" evidence="7">
    <location>
        <begin position="12"/>
        <end position="29"/>
    </location>
</feature>
<keyword evidence="3" id="KW-1003">Cell membrane</keyword>
<keyword evidence="6 7" id="KW-0472">Membrane</keyword>
<dbReference type="AlphaFoldDB" id="I1D2X8"/>
<dbReference type="PANTHER" id="PTHR33452:SF1">
    <property type="entry name" value="INNER MEMBRANE PROTEIN YPHA-RELATED"/>
    <property type="match status" value="1"/>
</dbReference>
<dbReference type="PANTHER" id="PTHR33452">
    <property type="entry name" value="OXIDOREDUCTASE CATD-RELATED"/>
    <property type="match status" value="1"/>
</dbReference>
<evidence type="ECO:0000256" key="1">
    <source>
        <dbReference type="ARBA" id="ARBA00004651"/>
    </source>
</evidence>
<keyword evidence="5 7" id="KW-1133">Transmembrane helix</keyword>
<dbReference type="EMBL" id="CM001484">
    <property type="protein sequence ID" value="EIE99302.1"/>
    <property type="molecule type" value="Genomic_DNA"/>
</dbReference>
<dbReference type="RefSeq" id="WP_005464788.1">
    <property type="nucleotide sequence ID" value="NZ_CM001484.1"/>
</dbReference>
<dbReference type="GO" id="GO:0005886">
    <property type="term" value="C:plasma membrane"/>
    <property type="evidence" value="ECO:0007669"/>
    <property type="project" value="UniProtKB-SubCell"/>
</dbReference>
<dbReference type="Proteomes" id="UP000005087">
    <property type="component" value="Chromosome"/>
</dbReference>
<evidence type="ECO:0000256" key="6">
    <source>
        <dbReference type="ARBA" id="ARBA00023136"/>
    </source>
</evidence>
<gene>
    <name evidence="8" type="ORF">SacglDRAFT_02409</name>
</gene>
<name>I1D2X8_9PSEU</name>
<evidence type="ECO:0000256" key="2">
    <source>
        <dbReference type="ARBA" id="ARBA00006679"/>
    </source>
</evidence>
<dbReference type="eggNOG" id="COG2259">
    <property type="taxonomic scope" value="Bacteria"/>
</dbReference>
<reference evidence="9" key="2">
    <citation type="submission" date="2012-01" db="EMBL/GenBank/DDBJ databases">
        <title>Noncontiguous Finished sequence of chromosome of Saccharomonospora glauca K62.</title>
        <authorList>
            <consortium name="US DOE Joint Genome Institute"/>
            <person name="Lucas S."/>
            <person name="Han J."/>
            <person name="Lapidus A."/>
            <person name="Cheng J.-F."/>
            <person name="Goodwin L."/>
            <person name="Pitluck S."/>
            <person name="Peters L."/>
            <person name="Mikhailova N."/>
            <person name="Held B."/>
            <person name="Detter J.C."/>
            <person name="Han C."/>
            <person name="Tapia R."/>
            <person name="Land M."/>
            <person name="Hauser L."/>
            <person name="Kyrpides N."/>
            <person name="Ivanova N."/>
            <person name="Pagani I."/>
            <person name="Brambilla E.-M."/>
            <person name="Klenk H.-P."/>
            <person name="Woyke T."/>
        </authorList>
    </citation>
    <scope>NUCLEOTIDE SEQUENCE [LARGE SCALE GENOMIC DNA]</scope>
    <source>
        <strain evidence="9">K62</strain>
    </source>
</reference>
<evidence type="ECO:0000313" key="8">
    <source>
        <dbReference type="EMBL" id="EIE99302.1"/>
    </source>
</evidence>
<comment type="similarity">
    <text evidence="2">Belongs to the DoxX family.</text>
</comment>
<keyword evidence="4 7" id="KW-0812">Transmembrane</keyword>
<dbReference type="HOGENOM" id="CLU_058421_3_2_11"/>
<organism evidence="8 9">
    <name type="scientific">Saccharomonospora glauca K62</name>
    <dbReference type="NCBI Taxonomy" id="928724"/>
    <lineage>
        <taxon>Bacteria</taxon>
        <taxon>Bacillati</taxon>
        <taxon>Actinomycetota</taxon>
        <taxon>Actinomycetes</taxon>
        <taxon>Pseudonocardiales</taxon>
        <taxon>Pseudonocardiaceae</taxon>
        <taxon>Saccharomonospora</taxon>
    </lineage>
</organism>
<dbReference type="STRING" id="928724.SacglDRAFT_02409"/>
<evidence type="ECO:0000313" key="9">
    <source>
        <dbReference type="Proteomes" id="UP000005087"/>
    </source>
</evidence>
<keyword evidence="9" id="KW-1185">Reference proteome</keyword>
<evidence type="ECO:0000256" key="4">
    <source>
        <dbReference type="ARBA" id="ARBA00022692"/>
    </source>
</evidence>
<feature type="transmembrane region" description="Helical" evidence="7">
    <location>
        <begin position="109"/>
        <end position="129"/>
    </location>
</feature>
<dbReference type="InterPro" id="IPR032808">
    <property type="entry name" value="DoxX"/>
</dbReference>
<proteinExistence type="inferred from homology"/>
<reference evidence="8 9" key="1">
    <citation type="submission" date="2011-09" db="EMBL/GenBank/DDBJ databases">
        <authorList>
            <consortium name="US DOE Joint Genome Institute (JGI-PGF)"/>
            <person name="Lucas S."/>
            <person name="Han J."/>
            <person name="Lapidus A."/>
            <person name="Cheng J.-F."/>
            <person name="Goodwin L."/>
            <person name="Pitluck S."/>
            <person name="Peters L."/>
            <person name="Land M.L."/>
            <person name="Hauser L."/>
            <person name="Brambilla E."/>
            <person name="Klenk H.-P."/>
            <person name="Woyke T.J."/>
        </authorList>
    </citation>
    <scope>NUCLEOTIDE SEQUENCE [LARGE SCALE GENOMIC DNA]</scope>
    <source>
        <strain evidence="8 9">K62</strain>
    </source>
</reference>
<protein>
    <submittedName>
        <fullName evidence="8">Putative membrane protein</fullName>
    </submittedName>
</protein>
<feature type="transmembrane region" description="Helical" evidence="7">
    <location>
        <begin position="81"/>
        <end position="103"/>
    </location>
</feature>
<dbReference type="Pfam" id="PF07681">
    <property type="entry name" value="DoxX"/>
    <property type="match status" value="1"/>
</dbReference>
<accession>I1D2X8</accession>
<sequence>MPQPTQTVRDLIPLVARIAVGVVFIAHGLQKFLEWGVDGTAASFEQMGVPLPEVSAWIAALVETVGGLALLVGFALPVAGVLLAAVMVGAMVFVHLPQGFFASEGGVELVLLLAAAALALGFNGGRFSVDHALGSGRKLSTGTPVNS</sequence>
<evidence type="ECO:0000256" key="5">
    <source>
        <dbReference type="ARBA" id="ARBA00022989"/>
    </source>
</evidence>